<dbReference type="Gene3D" id="3.30.470.160">
    <property type="entry name" value="Inositol polyphosphate kinase"/>
    <property type="match status" value="1"/>
</dbReference>
<keyword evidence="2 4" id="KW-0808">Transferase</keyword>
<evidence type="ECO:0000256" key="3">
    <source>
        <dbReference type="ARBA" id="ARBA00022777"/>
    </source>
</evidence>
<dbReference type="InterPro" id="IPR005522">
    <property type="entry name" value="IPK"/>
</dbReference>
<dbReference type="PANTHER" id="PTHR12400">
    <property type="entry name" value="INOSITOL POLYPHOSPHATE KINASE"/>
    <property type="match status" value="1"/>
</dbReference>
<dbReference type="GO" id="GO:0046854">
    <property type="term" value="P:phosphatidylinositol phosphate biosynthetic process"/>
    <property type="evidence" value="ECO:0007669"/>
    <property type="project" value="TreeGrafter"/>
</dbReference>
<evidence type="ECO:0000313" key="6">
    <source>
        <dbReference type="WBParaSite" id="PSAMB.scaffold13190size2392.g35336.t1"/>
    </source>
</evidence>
<reference evidence="6" key="1">
    <citation type="submission" date="2022-11" db="UniProtKB">
        <authorList>
            <consortium name="WormBaseParasite"/>
        </authorList>
    </citation>
    <scope>IDENTIFICATION</scope>
</reference>
<dbReference type="GO" id="GO:0005737">
    <property type="term" value="C:cytoplasm"/>
    <property type="evidence" value="ECO:0007669"/>
    <property type="project" value="TreeGrafter"/>
</dbReference>
<evidence type="ECO:0000256" key="2">
    <source>
        <dbReference type="ARBA" id="ARBA00022679"/>
    </source>
</evidence>
<organism evidence="5 6">
    <name type="scientific">Plectus sambesii</name>
    <dbReference type="NCBI Taxonomy" id="2011161"/>
    <lineage>
        <taxon>Eukaryota</taxon>
        <taxon>Metazoa</taxon>
        <taxon>Ecdysozoa</taxon>
        <taxon>Nematoda</taxon>
        <taxon>Chromadorea</taxon>
        <taxon>Plectida</taxon>
        <taxon>Plectina</taxon>
        <taxon>Plectoidea</taxon>
        <taxon>Plectidae</taxon>
        <taxon>Plectus</taxon>
    </lineage>
</organism>
<comment type="similarity">
    <text evidence="1 4">Belongs to the inositol phosphokinase (IPK) family.</text>
</comment>
<dbReference type="InterPro" id="IPR038286">
    <property type="entry name" value="IPK_sf"/>
</dbReference>
<dbReference type="GO" id="GO:0005634">
    <property type="term" value="C:nucleus"/>
    <property type="evidence" value="ECO:0007669"/>
    <property type="project" value="TreeGrafter"/>
</dbReference>
<dbReference type="Pfam" id="PF03770">
    <property type="entry name" value="IPK"/>
    <property type="match status" value="1"/>
</dbReference>
<protein>
    <recommendedName>
        <fullName evidence="4">Kinase</fullName>
        <ecNumber evidence="4">2.7.-.-</ecNumber>
    </recommendedName>
</protein>
<sequence length="288" mass="33112">MAITALPLDCWLKERLKNWVQLSGHEGTIVPATDQTLWKQRSGTDCNEARAYEKLMNDAVSPLVPRFYKEIEYKGESFIEIEDLTSHFTNPAIMDVKLGTRTFLEAEVMNPVLRKDLYQKMIKLDPSEPTEEEHANCAVTKLRYMQFRERESSTASLGFRIEAAKFPSPTSSGVGKLQKNFQKVKTRDQVMEVLWKFLGPKAPTVRDQLLKRLRDMRAKVAQSEFFRCHEVIGSSLLFMFDNHHASVWMIDFAKSLPVETGRNLDHRSPWSIGNHEDGYLTGLDNLIE</sequence>
<proteinExistence type="inferred from homology"/>
<accession>A0A914UWM3</accession>
<evidence type="ECO:0000256" key="1">
    <source>
        <dbReference type="ARBA" id="ARBA00007374"/>
    </source>
</evidence>
<dbReference type="GO" id="GO:0000828">
    <property type="term" value="F:inositol hexakisphosphate kinase activity"/>
    <property type="evidence" value="ECO:0007669"/>
    <property type="project" value="TreeGrafter"/>
</dbReference>
<dbReference type="SUPFAM" id="SSF56104">
    <property type="entry name" value="SAICAR synthase-like"/>
    <property type="match status" value="1"/>
</dbReference>
<dbReference type="Proteomes" id="UP000887566">
    <property type="component" value="Unplaced"/>
</dbReference>
<keyword evidence="5" id="KW-1185">Reference proteome</keyword>
<dbReference type="AlphaFoldDB" id="A0A914UWM3"/>
<dbReference type="PANTHER" id="PTHR12400:SF26">
    <property type="entry name" value="KINASE"/>
    <property type="match status" value="1"/>
</dbReference>
<name>A0A914UWM3_9BILA</name>
<evidence type="ECO:0000313" key="5">
    <source>
        <dbReference type="Proteomes" id="UP000887566"/>
    </source>
</evidence>
<dbReference type="WBParaSite" id="PSAMB.scaffold13190size2392.g35336.t1">
    <property type="protein sequence ID" value="PSAMB.scaffold13190size2392.g35336.t1"/>
    <property type="gene ID" value="PSAMB.scaffold13190size2392.g35336"/>
</dbReference>
<dbReference type="GO" id="GO:0032958">
    <property type="term" value="P:inositol phosphate biosynthetic process"/>
    <property type="evidence" value="ECO:0007669"/>
    <property type="project" value="InterPro"/>
</dbReference>
<dbReference type="EC" id="2.7.-.-" evidence="4"/>
<evidence type="ECO:0000256" key="4">
    <source>
        <dbReference type="RuleBase" id="RU363090"/>
    </source>
</evidence>
<keyword evidence="3 4" id="KW-0418">Kinase</keyword>